<evidence type="ECO:0000256" key="2">
    <source>
        <dbReference type="ARBA" id="ARBA00022729"/>
    </source>
</evidence>
<reference evidence="5" key="1">
    <citation type="journal article" date="2015" name="Nature">
        <title>Complex archaea that bridge the gap between prokaryotes and eukaryotes.</title>
        <authorList>
            <person name="Spang A."/>
            <person name="Saw J.H."/>
            <person name="Jorgensen S.L."/>
            <person name="Zaremba-Niedzwiedzka K."/>
            <person name="Martijn J."/>
            <person name="Lind A.E."/>
            <person name="van Eijk R."/>
            <person name="Schleper C."/>
            <person name="Guy L."/>
            <person name="Ettema T.J."/>
        </authorList>
    </citation>
    <scope>NUCLEOTIDE SEQUENCE</scope>
</reference>
<dbReference type="Gene3D" id="2.30.30.760">
    <property type="match status" value="1"/>
</dbReference>
<evidence type="ECO:0000313" key="5">
    <source>
        <dbReference type="EMBL" id="KKL71974.1"/>
    </source>
</evidence>
<dbReference type="PANTHER" id="PTHR36307:SF1">
    <property type="entry name" value="FLAGELLA BASAL BODY P-RING FORMATION PROTEIN FLGA"/>
    <property type="match status" value="1"/>
</dbReference>
<dbReference type="GO" id="GO:0042597">
    <property type="term" value="C:periplasmic space"/>
    <property type="evidence" value="ECO:0007669"/>
    <property type="project" value="UniProtKB-SubCell"/>
</dbReference>
<evidence type="ECO:0000256" key="1">
    <source>
        <dbReference type="ARBA" id="ARBA00004418"/>
    </source>
</evidence>
<dbReference type="GO" id="GO:0044780">
    <property type="term" value="P:bacterial-type flagellum assembly"/>
    <property type="evidence" value="ECO:0007669"/>
    <property type="project" value="InterPro"/>
</dbReference>
<keyword evidence="2" id="KW-0732">Signal</keyword>
<dbReference type="AlphaFoldDB" id="A0A0F9EDE4"/>
<gene>
    <name evidence="5" type="ORF">LCGC14_2089530</name>
</gene>
<dbReference type="EMBL" id="LAZR01025419">
    <property type="protein sequence ID" value="KKL71974.1"/>
    <property type="molecule type" value="Genomic_DNA"/>
</dbReference>
<dbReference type="NCBIfam" id="TIGR03170">
    <property type="entry name" value="flgA_cterm"/>
    <property type="match status" value="1"/>
</dbReference>
<dbReference type="InterPro" id="IPR017585">
    <property type="entry name" value="SAF_FlgA"/>
</dbReference>
<proteinExistence type="predicted"/>
<accession>A0A0F9EDE4</accession>
<evidence type="ECO:0000259" key="4">
    <source>
        <dbReference type="SMART" id="SM00858"/>
    </source>
</evidence>
<feature type="domain" description="SAF" evidence="4">
    <location>
        <begin position="113"/>
        <end position="175"/>
    </location>
</feature>
<protein>
    <recommendedName>
        <fullName evidence="4">SAF domain-containing protein</fullName>
    </recommendedName>
</protein>
<dbReference type="Pfam" id="PF13144">
    <property type="entry name" value="ChapFlgA"/>
    <property type="match status" value="1"/>
</dbReference>
<dbReference type="InterPro" id="IPR039246">
    <property type="entry name" value="Flagellar_FlgA"/>
</dbReference>
<keyword evidence="3" id="KW-0574">Periplasm</keyword>
<dbReference type="SMART" id="SM00858">
    <property type="entry name" value="SAF"/>
    <property type="match status" value="1"/>
</dbReference>
<sequence>MSLLKKVRRYSVFYFVASLCFALPLQAKVFSKDLLQEMAVAYIAEQIGTLKNNNMQLSALPLDSRIPDRICNSDLELSTSDEPPFNRQVTLQAKCNDAQTWAQYVHVRVVEMAPVVVATANLTRGEVITKSHLSIEMKPTHFVRVQYLDDPTMLIGSRSKRNIRSGMPVLLNQICMVCKGDSVNIYANLRGLRIKTTGIALEDGTLGEQIQIQNKKSGKILNARVDGVESVQVNI</sequence>
<dbReference type="PANTHER" id="PTHR36307">
    <property type="entry name" value="FLAGELLA BASAL BODY P-RING FORMATION PROTEIN FLGA"/>
    <property type="match status" value="1"/>
</dbReference>
<comment type="subcellular location">
    <subcellularLocation>
        <location evidence="1">Periplasm</location>
    </subcellularLocation>
</comment>
<comment type="caution">
    <text evidence="5">The sequence shown here is derived from an EMBL/GenBank/DDBJ whole genome shotgun (WGS) entry which is preliminary data.</text>
</comment>
<evidence type="ECO:0000256" key="3">
    <source>
        <dbReference type="ARBA" id="ARBA00022764"/>
    </source>
</evidence>
<dbReference type="InterPro" id="IPR013974">
    <property type="entry name" value="SAF"/>
</dbReference>
<dbReference type="Gene3D" id="3.90.1210.10">
    <property type="entry name" value="Antifreeze-like/N-acetylneuraminic acid synthase C-terminal domain"/>
    <property type="match status" value="1"/>
</dbReference>
<name>A0A0F9EDE4_9ZZZZ</name>
<dbReference type="CDD" id="cd11614">
    <property type="entry name" value="SAF_CpaB_FlgA_like"/>
    <property type="match status" value="1"/>
</dbReference>
<organism evidence="5">
    <name type="scientific">marine sediment metagenome</name>
    <dbReference type="NCBI Taxonomy" id="412755"/>
    <lineage>
        <taxon>unclassified sequences</taxon>
        <taxon>metagenomes</taxon>
        <taxon>ecological metagenomes</taxon>
    </lineage>
</organism>